<dbReference type="Gene3D" id="1.10.510.10">
    <property type="entry name" value="Transferase(Phosphotransferase) domain 1"/>
    <property type="match status" value="1"/>
</dbReference>
<dbReference type="EMBL" id="CADCXU010005931">
    <property type="protein sequence ID" value="CAA9997766.1"/>
    <property type="molecule type" value="Genomic_DNA"/>
</dbReference>
<dbReference type="GO" id="GO:0043065">
    <property type="term" value="P:positive regulation of apoptotic process"/>
    <property type="evidence" value="ECO:0007669"/>
    <property type="project" value="TreeGrafter"/>
</dbReference>
<dbReference type="OrthoDB" id="74764at2759"/>
<keyword evidence="4" id="KW-0418">Kinase</keyword>
<keyword evidence="2" id="KW-0808">Transferase</keyword>
<dbReference type="SUPFAM" id="SSF56112">
    <property type="entry name" value="Protein kinase-like (PK-like)"/>
    <property type="match status" value="1"/>
</dbReference>
<keyword evidence="1" id="KW-0723">Serine/threonine-protein kinase</keyword>
<dbReference type="InterPro" id="IPR000719">
    <property type="entry name" value="Prot_kinase_dom"/>
</dbReference>
<evidence type="ECO:0000256" key="1">
    <source>
        <dbReference type="ARBA" id="ARBA00022527"/>
    </source>
</evidence>
<evidence type="ECO:0000256" key="6">
    <source>
        <dbReference type="SAM" id="MobiDB-lite"/>
    </source>
</evidence>
<evidence type="ECO:0000256" key="5">
    <source>
        <dbReference type="ARBA" id="ARBA00022840"/>
    </source>
</evidence>
<keyword evidence="3" id="KW-0547">Nucleotide-binding</keyword>
<evidence type="ECO:0000259" key="7">
    <source>
        <dbReference type="PROSITE" id="PS50011"/>
    </source>
</evidence>
<organism evidence="8 9">
    <name type="scientific">Nesidiocoris tenuis</name>
    <dbReference type="NCBI Taxonomy" id="355587"/>
    <lineage>
        <taxon>Eukaryota</taxon>
        <taxon>Metazoa</taxon>
        <taxon>Ecdysozoa</taxon>
        <taxon>Arthropoda</taxon>
        <taxon>Hexapoda</taxon>
        <taxon>Insecta</taxon>
        <taxon>Pterygota</taxon>
        <taxon>Neoptera</taxon>
        <taxon>Paraneoptera</taxon>
        <taxon>Hemiptera</taxon>
        <taxon>Heteroptera</taxon>
        <taxon>Panheteroptera</taxon>
        <taxon>Cimicomorpha</taxon>
        <taxon>Miridae</taxon>
        <taxon>Dicyphina</taxon>
        <taxon>Nesidiocoris</taxon>
    </lineage>
</organism>
<proteinExistence type="predicted"/>
<dbReference type="GO" id="GO:0005634">
    <property type="term" value="C:nucleus"/>
    <property type="evidence" value="ECO:0007669"/>
    <property type="project" value="TreeGrafter"/>
</dbReference>
<evidence type="ECO:0000256" key="3">
    <source>
        <dbReference type="ARBA" id="ARBA00022741"/>
    </source>
</evidence>
<dbReference type="Pfam" id="PF00069">
    <property type="entry name" value="Pkinase"/>
    <property type="match status" value="1"/>
</dbReference>
<feature type="region of interest" description="Disordered" evidence="6">
    <location>
        <begin position="1"/>
        <end position="31"/>
    </location>
</feature>
<reference evidence="8 9" key="1">
    <citation type="submission" date="2020-02" db="EMBL/GenBank/DDBJ databases">
        <authorList>
            <person name="Ferguson B K."/>
        </authorList>
    </citation>
    <scope>NUCLEOTIDE SEQUENCE [LARGE SCALE GENOMIC DNA]</scope>
</reference>
<keyword evidence="5" id="KW-0067">ATP-binding</keyword>
<dbReference type="InterPro" id="IPR008271">
    <property type="entry name" value="Ser/Thr_kinase_AS"/>
</dbReference>
<accession>A0A6H5G5B7</accession>
<feature type="compositionally biased region" description="Pro residues" evidence="6">
    <location>
        <begin position="76"/>
        <end position="103"/>
    </location>
</feature>
<evidence type="ECO:0000313" key="8">
    <source>
        <dbReference type="EMBL" id="CAA9997766.1"/>
    </source>
</evidence>
<sequence length="403" mass="45590">MDSDRTLKSLRMRSEQTGQDETPTGGRGRNCAKKFFEWPAVFVFESRARDENGNNILRFDSKGGPRSEGGRAPRTPGRPPAPLPLPLPHHTPGLPATPPPAPPAQGGRLASVLAGLGRDCQSETSMIVYPPSPSGRSCKRTVQWRHTNVQDGLVRTDPEMLSKLISTESLHKYYKLDPTPFAKWSYRYHNDTGTQKIMISTIGRRTLISQRFHDTCREREQIETKWDRGSQHMIKYCHTFKFQNMEAVLTFFSAPGGDMQTLIDDNLVPFEKDVVKYVHDVVEALAYLHHRKIAHLDIKPQNLVMMGEFPDCEIKVCDFEISRVVLDGTEVHEILGTPEYVGHSESQLMYCSPVSHHLVVRQTRRPSSIFPELKSIFPRNCSKTSQKMLRTLSNGFFGAIQST</sequence>
<dbReference type="PROSITE" id="PS50011">
    <property type="entry name" value="PROTEIN_KINASE_DOM"/>
    <property type="match status" value="1"/>
</dbReference>
<feature type="compositionally biased region" description="Basic and acidic residues" evidence="6">
    <location>
        <begin position="59"/>
        <end position="71"/>
    </location>
</feature>
<dbReference type="GO" id="GO:0004674">
    <property type="term" value="F:protein serine/threonine kinase activity"/>
    <property type="evidence" value="ECO:0007669"/>
    <property type="project" value="UniProtKB-KW"/>
</dbReference>
<name>A0A6H5G5B7_9HEMI</name>
<dbReference type="PROSITE" id="PS00108">
    <property type="entry name" value="PROTEIN_KINASE_ST"/>
    <property type="match status" value="1"/>
</dbReference>
<evidence type="ECO:0000256" key="2">
    <source>
        <dbReference type="ARBA" id="ARBA00022679"/>
    </source>
</evidence>
<dbReference type="PANTHER" id="PTHR24342:SF12">
    <property type="entry name" value="DEATH-ASSOCIATED PROTEIN KINASE RELATED"/>
    <property type="match status" value="1"/>
</dbReference>
<dbReference type="Proteomes" id="UP000479000">
    <property type="component" value="Unassembled WGS sequence"/>
</dbReference>
<dbReference type="GO" id="GO:0035556">
    <property type="term" value="P:intracellular signal transduction"/>
    <property type="evidence" value="ECO:0007669"/>
    <property type="project" value="TreeGrafter"/>
</dbReference>
<protein>
    <recommendedName>
        <fullName evidence="7">Protein kinase domain-containing protein</fullName>
    </recommendedName>
</protein>
<keyword evidence="9" id="KW-1185">Reference proteome</keyword>
<feature type="domain" description="Protein kinase" evidence="7">
    <location>
        <begin position="159"/>
        <end position="403"/>
    </location>
</feature>
<dbReference type="AlphaFoldDB" id="A0A6H5G5B7"/>
<dbReference type="GO" id="GO:0005524">
    <property type="term" value="F:ATP binding"/>
    <property type="evidence" value="ECO:0007669"/>
    <property type="project" value="UniProtKB-KW"/>
</dbReference>
<gene>
    <name evidence="8" type="ORF">NTEN_LOCUS4060</name>
</gene>
<feature type="region of interest" description="Disordered" evidence="6">
    <location>
        <begin position="54"/>
        <end position="108"/>
    </location>
</feature>
<dbReference type="InterPro" id="IPR011009">
    <property type="entry name" value="Kinase-like_dom_sf"/>
</dbReference>
<dbReference type="PANTHER" id="PTHR24342">
    <property type="entry name" value="SERINE/THREONINE-PROTEIN KINASE 17"/>
    <property type="match status" value="1"/>
</dbReference>
<evidence type="ECO:0000256" key="4">
    <source>
        <dbReference type="ARBA" id="ARBA00022777"/>
    </source>
</evidence>
<evidence type="ECO:0000313" key="9">
    <source>
        <dbReference type="Proteomes" id="UP000479000"/>
    </source>
</evidence>
<dbReference type="SMART" id="SM00220">
    <property type="entry name" value="S_TKc"/>
    <property type="match status" value="1"/>
</dbReference>